<keyword evidence="5" id="KW-0597">Phosphoprotein</keyword>
<dbReference type="InterPro" id="IPR050117">
    <property type="entry name" value="MAPK"/>
</dbReference>
<evidence type="ECO:0000256" key="4">
    <source>
        <dbReference type="ARBA" id="ARBA00022527"/>
    </source>
</evidence>
<dbReference type="InterPro" id="IPR008352">
    <property type="entry name" value="MAPK_HOG-like"/>
</dbReference>
<evidence type="ECO:0000256" key="5">
    <source>
        <dbReference type="ARBA" id="ARBA00022553"/>
    </source>
</evidence>
<dbReference type="SMART" id="SM00220">
    <property type="entry name" value="S_TKc"/>
    <property type="match status" value="1"/>
</dbReference>
<name>A0A3P8Y673_ESOLU</name>
<dbReference type="GO" id="GO:0106310">
    <property type="term" value="F:protein serine kinase activity"/>
    <property type="evidence" value="ECO:0007669"/>
    <property type="project" value="RHEA"/>
</dbReference>
<evidence type="ECO:0000313" key="16">
    <source>
        <dbReference type="Proteomes" id="UP000265140"/>
    </source>
</evidence>
<proteinExistence type="inferred from homology"/>
<keyword evidence="7 13" id="KW-0547">Nucleotide-binding</keyword>
<dbReference type="Bgee" id="ENSELUG00000011666">
    <property type="expression patterns" value="Expressed in head kidney and 15 other cell types or tissues"/>
</dbReference>
<dbReference type="SUPFAM" id="SSF56112">
    <property type="entry name" value="Protein kinase-like (PK-like)"/>
    <property type="match status" value="1"/>
</dbReference>
<dbReference type="FunFam" id="1.10.510.10:FF:000063">
    <property type="entry name" value="Mitogen-activated protein kinase 14"/>
    <property type="match status" value="1"/>
</dbReference>
<accession>A0A3P8Y673</accession>
<keyword evidence="10" id="KW-0346">Stress response</keyword>
<evidence type="ECO:0000256" key="10">
    <source>
        <dbReference type="ARBA" id="ARBA00023016"/>
    </source>
</evidence>
<dbReference type="InterPro" id="IPR017441">
    <property type="entry name" value="Protein_kinase_ATP_BS"/>
</dbReference>
<dbReference type="PANTHER" id="PTHR24055">
    <property type="entry name" value="MITOGEN-ACTIVATED PROTEIN KINASE"/>
    <property type="match status" value="1"/>
</dbReference>
<dbReference type="GeneTree" id="ENSGT00940000155325"/>
<evidence type="ECO:0000256" key="7">
    <source>
        <dbReference type="ARBA" id="ARBA00022741"/>
    </source>
</evidence>
<comment type="similarity">
    <text evidence="2">Belongs to the protein kinase superfamily. CMGC Ser/Thr protein kinase family. MAP kinase subfamily.</text>
</comment>
<evidence type="ECO:0000256" key="13">
    <source>
        <dbReference type="PROSITE-ProRule" id="PRU10141"/>
    </source>
</evidence>
<dbReference type="FunFam" id="3.30.200.20:FF:000769">
    <property type="entry name" value="Mitogen-activated protein kinase 14"/>
    <property type="match status" value="1"/>
</dbReference>
<dbReference type="GO" id="GO:0038066">
    <property type="term" value="P:p38MAPK cascade"/>
    <property type="evidence" value="ECO:0007669"/>
    <property type="project" value="UniProtKB-ARBA"/>
</dbReference>
<sequence>MSQRERPTFYRQEVNKTIWEVPERYQTLSPVGSGAYGSVCSSFDVKTGLKIAVKKLSRPFQSIIHAKRTYRELRLLKHMKHENVIGLLDVFSPATSLEEFNDVYLVTHLMGADLNNIVKCQKLTDDHVQFLIYQILRGLKVKRDLKPSNLAVNEDCELKILDFGLARHTDDEMTGYVATRWYRAPEIMLNWMHYNMTVDIWSVGCIMAELLTGRTLFPGTDHIDQLKLIMLLVGTPGPELLMKISSESARNYINSLPQMPKRNFADVFIGANPQAVDLLEKMLVLDTDKRITAAEALAHPYFSQYHDPDDEPEAEPYDQSFESRELEIEEWKPVVTKCFSKTAGLKPLSPSLSPPSGLTYEAVCDFEPPIFDGDDMES</sequence>
<evidence type="ECO:0000256" key="2">
    <source>
        <dbReference type="ARBA" id="ARBA00008832"/>
    </source>
</evidence>
<dbReference type="Gene3D" id="1.10.510.10">
    <property type="entry name" value="Transferase(Phosphotransferase) domain 1"/>
    <property type="match status" value="1"/>
</dbReference>
<reference evidence="16" key="1">
    <citation type="journal article" date="2014" name="PLoS ONE">
        <title>The genome and linkage map of the northern pike (Esox lucius): conserved synteny revealed between the salmonid sister group and the Neoteleostei.</title>
        <authorList>
            <person name="Rondeau E.B."/>
            <person name="Minkley D.R."/>
            <person name="Leong J.S."/>
            <person name="Messmer A.M."/>
            <person name="Jantzen J.R."/>
            <person name="von Schalburg K.R."/>
            <person name="Lemon C."/>
            <person name="Bird N.H."/>
            <person name="Koop B.F."/>
        </authorList>
    </citation>
    <scope>NUCLEOTIDE SEQUENCE</scope>
</reference>
<evidence type="ECO:0000256" key="8">
    <source>
        <dbReference type="ARBA" id="ARBA00022777"/>
    </source>
</evidence>
<evidence type="ECO:0000256" key="1">
    <source>
        <dbReference type="ARBA" id="ARBA00001946"/>
    </source>
</evidence>
<reference evidence="15" key="2">
    <citation type="submission" date="2020-02" db="EMBL/GenBank/DDBJ databases">
        <title>Esox lucius (northern pike) genome, fEsoLuc1, primary haplotype.</title>
        <authorList>
            <person name="Myers G."/>
            <person name="Karagic N."/>
            <person name="Meyer A."/>
            <person name="Pippel M."/>
            <person name="Reichard M."/>
            <person name="Winkler S."/>
            <person name="Tracey A."/>
            <person name="Sims Y."/>
            <person name="Howe K."/>
            <person name="Rhie A."/>
            <person name="Formenti G."/>
            <person name="Durbin R."/>
            <person name="Fedrigo O."/>
            <person name="Jarvis E.D."/>
        </authorList>
    </citation>
    <scope>NUCLEOTIDE SEQUENCE [LARGE SCALE GENOMIC DNA]</scope>
</reference>
<keyword evidence="9 13" id="KW-0067">ATP-binding</keyword>
<dbReference type="AlphaFoldDB" id="A0A3P8Y673"/>
<dbReference type="InterPro" id="IPR000719">
    <property type="entry name" value="Prot_kinase_dom"/>
</dbReference>
<feature type="domain" description="Protein kinase" evidence="14">
    <location>
        <begin position="25"/>
        <end position="302"/>
    </location>
</feature>
<dbReference type="PRINTS" id="PR01773">
    <property type="entry name" value="P38MAPKINASE"/>
</dbReference>
<keyword evidence="16" id="KW-1185">Reference proteome</keyword>
<organism evidence="15 16">
    <name type="scientific">Esox lucius</name>
    <name type="common">Northern pike</name>
    <dbReference type="NCBI Taxonomy" id="8010"/>
    <lineage>
        <taxon>Eukaryota</taxon>
        <taxon>Metazoa</taxon>
        <taxon>Chordata</taxon>
        <taxon>Craniata</taxon>
        <taxon>Vertebrata</taxon>
        <taxon>Euteleostomi</taxon>
        <taxon>Actinopterygii</taxon>
        <taxon>Neopterygii</taxon>
        <taxon>Teleostei</taxon>
        <taxon>Protacanthopterygii</taxon>
        <taxon>Esociformes</taxon>
        <taxon>Esocidae</taxon>
        <taxon>Esox</taxon>
    </lineage>
</organism>
<comment type="catalytic activity">
    <reaction evidence="12">
        <text>L-seryl-[protein] + ATP = O-phospho-L-seryl-[protein] + ADP + H(+)</text>
        <dbReference type="Rhea" id="RHEA:17989"/>
        <dbReference type="Rhea" id="RHEA-COMP:9863"/>
        <dbReference type="Rhea" id="RHEA-COMP:11604"/>
        <dbReference type="ChEBI" id="CHEBI:15378"/>
        <dbReference type="ChEBI" id="CHEBI:29999"/>
        <dbReference type="ChEBI" id="CHEBI:30616"/>
        <dbReference type="ChEBI" id="CHEBI:83421"/>
        <dbReference type="ChEBI" id="CHEBI:456216"/>
        <dbReference type="EC" id="2.7.11.24"/>
    </reaction>
</comment>
<comment type="catalytic activity">
    <reaction evidence="11">
        <text>L-threonyl-[protein] + ATP = O-phospho-L-threonyl-[protein] + ADP + H(+)</text>
        <dbReference type="Rhea" id="RHEA:46608"/>
        <dbReference type="Rhea" id="RHEA-COMP:11060"/>
        <dbReference type="Rhea" id="RHEA-COMP:11605"/>
        <dbReference type="ChEBI" id="CHEBI:15378"/>
        <dbReference type="ChEBI" id="CHEBI:30013"/>
        <dbReference type="ChEBI" id="CHEBI:30616"/>
        <dbReference type="ChEBI" id="CHEBI:61977"/>
        <dbReference type="ChEBI" id="CHEBI:456216"/>
        <dbReference type="EC" id="2.7.11.24"/>
    </reaction>
</comment>
<evidence type="ECO:0000256" key="12">
    <source>
        <dbReference type="ARBA" id="ARBA00048312"/>
    </source>
</evidence>
<protein>
    <recommendedName>
        <fullName evidence="3">mitogen-activated protein kinase</fullName>
        <ecNumber evidence="3">2.7.11.24</ecNumber>
    </recommendedName>
</protein>
<dbReference type="PROSITE" id="PS00107">
    <property type="entry name" value="PROTEIN_KINASE_ATP"/>
    <property type="match status" value="1"/>
</dbReference>
<reference evidence="15" key="3">
    <citation type="submission" date="2025-08" db="UniProtKB">
        <authorList>
            <consortium name="Ensembl"/>
        </authorList>
    </citation>
    <scope>IDENTIFICATION</scope>
</reference>
<evidence type="ECO:0000256" key="6">
    <source>
        <dbReference type="ARBA" id="ARBA00022679"/>
    </source>
</evidence>
<dbReference type="Ensembl" id="ENSELUT00000000801.3">
    <property type="protein sequence ID" value="ENSELUP00000011239.3"/>
    <property type="gene ID" value="ENSELUG00000011666.3"/>
</dbReference>
<comment type="cofactor">
    <cofactor evidence="1">
        <name>Mg(2+)</name>
        <dbReference type="ChEBI" id="CHEBI:18420"/>
    </cofactor>
</comment>
<evidence type="ECO:0000256" key="3">
    <source>
        <dbReference type="ARBA" id="ARBA00012411"/>
    </source>
</evidence>
<dbReference type="GO" id="GO:0004707">
    <property type="term" value="F:MAP kinase activity"/>
    <property type="evidence" value="ECO:0007669"/>
    <property type="project" value="UniProtKB-EC"/>
</dbReference>
<dbReference type="GO" id="GO:0005524">
    <property type="term" value="F:ATP binding"/>
    <property type="evidence" value="ECO:0007669"/>
    <property type="project" value="UniProtKB-UniRule"/>
</dbReference>
<keyword evidence="4" id="KW-0723">Serine/threonine-protein kinase</keyword>
<reference evidence="15" key="4">
    <citation type="submission" date="2025-09" db="UniProtKB">
        <authorList>
            <consortium name="Ensembl"/>
        </authorList>
    </citation>
    <scope>IDENTIFICATION</scope>
</reference>
<dbReference type="Proteomes" id="UP000265140">
    <property type="component" value="Chromosome 12"/>
</dbReference>
<evidence type="ECO:0000259" key="14">
    <source>
        <dbReference type="PROSITE" id="PS50011"/>
    </source>
</evidence>
<dbReference type="Gene3D" id="3.30.200.20">
    <property type="entry name" value="Phosphorylase Kinase, domain 1"/>
    <property type="match status" value="1"/>
</dbReference>
<dbReference type="EC" id="2.7.11.24" evidence="3"/>
<dbReference type="InterPro" id="IPR011009">
    <property type="entry name" value="Kinase-like_dom_sf"/>
</dbReference>
<evidence type="ECO:0000256" key="9">
    <source>
        <dbReference type="ARBA" id="ARBA00022840"/>
    </source>
</evidence>
<evidence type="ECO:0000256" key="11">
    <source>
        <dbReference type="ARBA" id="ARBA00047592"/>
    </source>
</evidence>
<keyword evidence="8" id="KW-0418">Kinase</keyword>
<keyword evidence="6" id="KW-0808">Transferase</keyword>
<feature type="binding site" evidence="13">
    <location>
        <position position="55"/>
    </location>
    <ligand>
        <name>ATP</name>
        <dbReference type="ChEBI" id="CHEBI:30616"/>
    </ligand>
</feature>
<dbReference type="PROSITE" id="PS50011">
    <property type="entry name" value="PROTEIN_KINASE_DOM"/>
    <property type="match status" value="1"/>
</dbReference>
<dbReference type="Pfam" id="PF00069">
    <property type="entry name" value="Pkinase"/>
    <property type="match status" value="1"/>
</dbReference>
<evidence type="ECO:0000313" key="15">
    <source>
        <dbReference type="Ensembl" id="ENSELUP00000011239.3"/>
    </source>
</evidence>